<evidence type="ECO:0000256" key="2">
    <source>
        <dbReference type="ARBA" id="ARBA00022801"/>
    </source>
</evidence>
<keyword evidence="2" id="KW-0378">Hydrolase</keyword>
<dbReference type="EMBL" id="JAFBEV010000012">
    <property type="protein sequence ID" value="MBM7658117.1"/>
    <property type="molecule type" value="Genomic_DNA"/>
</dbReference>
<feature type="domain" description="SH3b" evidence="4">
    <location>
        <begin position="99"/>
        <end position="161"/>
    </location>
</feature>
<evidence type="ECO:0000259" key="4">
    <source>
        <dbReference type="SMART" id="SM00287"/>
    </source>
</evidence>
<dbReference type="InterPro" id="IPR003646">
    <property type="entry name" value="SH3-like_bac-type"/>
</dbReference>
<dbReference type="CDD" id="cd00599">
    <property type="entry name" value="GH25_muramidase"/>
    <property type="match status" value="1"/>
</dbReference>
<dbReference type="SUPFAM" id="SSF51445">
    <property type="entry name" value="(Trans)glycosidases"/>
    <property type="match status" value="1"/>
</dbReference>
<accession>A0ABS2Q8K8</accession>
<dbReference type="InterPro" id="IPR017853">
    <property type="entry name" value="GH"/>
</dbReference>
<comment type="similarity">
    <text evidence="1">Belongs to the glycosyl hydrolase 25 family.</text>
</comment>
<dbReference type="SMART" id="SM00287">
    <property type="entry name" value="SH3b"/>
    <property type="match status" value="3"/>
</dbReference>
<keyword evidence="3" id="KW-0326">Glycosidase</keyword>
<dbReference type="Proteomes" id="UP000823201">
    <property type="component" value="Unassembled WGS sequence"/>
</dbReference>
<dbReference type="RefSeq" id="WP_205006673.1">
    <property type="nucleotide sequence ID" value="NZ_CBCRXA010000018.1"/>
</dbReference>
<dbReference type="PROSITE" id="PS51904">
    <property type="entry name" value="GLYCOSYL_HYDROL_F25_2"/>
    <property type="match status" value="1"/>
</dbReference>
<sequence>MRFKGKQTVAGFLIFLTMFLAIFFPTDGTVQAASPSAYVTSYTLKIRNAPSTHFKTLRMIAMADRVTVLGRRGKYAHVRYGNTFGYVQMSHLSWRPFRSYTAYVSSYTLKVRSQANVHSISRGMLRMSDRLTVLGRGNKYALIRSGHVWGFVQKSYLATAPFRTYVATVTADSTNLFREVGKPASAFQKLTKGDQVTVLGKGATYALVQKDGATGFVTFKSLQAIQPVSYDQKKVTQQYGIDISHYQGSVNFNAVKQAGNSFIIAKATDGASYVDPTFEKNAVAASRAGLVVNAYHFFRAKTTSGAVKEADHFASVIKKVASERRVSVNYLFLDVETTNGLSKSSVKAALTGNVLTFLGRMRKDGLNHLGIYSNLSFFQTSLDLNRIKQTQPAQPKFLIWLARYRNEALGPGFSADIWQYTSAGKVNGVVGAVDKNISYYNTNGM</sequence>
<protein>
    <submittedName>
        <fullName evidence="5">GH25 family lysozyme M1 (1,4-beta-N-acetylmuramidase)</fullName>
    </submittedName>
</protein>
<organism evidence="5 6">
    <name type="scientific">Sporolactobacillus spathodeae</name>
    <dbReference type="NCBI Taxonomy" id="1465502"/>
    <lineage>
        <taxon>Bacteria</taxon>
        <taxon>Bacillati</taxon>
        <taxon>Bacillota</taxon>
        <taxon>Bacilli</taxon>
        <taxon>Bacillales</taxon>
        <taxon>Sporolactobacillaceae</taxon>
        <taxon>Sporolactobacillus</taxon>
    </lineage>
</organism>
<evidence type="ECO:0000256" key="1">
    <source>
        <dbReference type="ARBA" id="ARBA00010646"/>
    </source>
</evidence>
<dbReference type="Gene3D" id="3.20.20.80">
    <property type="entry name" value="Glycosidases"/>
    <property type="match status" value="1"/>
</dbReference>
<gene>
    <name evidence="5" type="ORF">JOC27_001570</name>
</gene>
<evidence type="ECO:0000256" key="3">
    <source>
        <dbReference type="ARBA" id="ARBA00023295"/>
    </source>
</evidence>
<dbReference type="Pfam" id="PF01183">
    <property type="entry name" value="Glyco_hydro_25"/>
    <property type="match status" value="1"/>
</dbReference>
<evidence type="ECO:0000313" key="5">
    <source>
        <dbReference type="EMBL" id="MBM7658117.1"/>
    </source>
</evidence>
<comment type="caution">
    <text evidence="5">The sequence shown here is derived from an EMBL/GenBank/DDBJ whole genome shotgun (WGS) entry which is preliminary data.</text>
</comment>
<dbReference type="InterPro" id="IPR002053">
    <property type="entry name" value="Glyco_hydro_25"/>
</dbReference>
<dbReference type="SMART" id="SM00641">
    <property type="entry name" value="Glyco_25"/>
    <property type="match status" value="1"/>
</dbReference>
<dbReference type="PANTHER" id="PTHR34135:SF2">
    <property type="entry name" value="LYSOZYME"/>
    <property type="match status" value="1"/>
</dbReference>
<name>A0ABS2Q8K8_9BACL</name>
<proteinExistence type="inferred from homology"/>
<feature type="domain" description="SH3b" evidence="4">
    <location>
        <begin position="34"/>
        <end position="93"/>
    </location>
</feature>
<feature type="domain" description="SH3b" evidence="4">
    <location>
        <begin position="164"/>
        <end position="225"/>
    </location>
</feature>
<dbReference type="InterPro" id="IPR018077">
    <property type="entry name" value="Glyco_hydro_fam25_subgr"/>
</dbReference>
<dbReference type="Gene3D" id="2.30.30.40">
    <property type="entry name" value="SH3 Domains"/>
    <property type="match status" value="1"/>
</dbReference>
<keyword evidence="6" id="KW-1185">Reference proteome</keyword>
<reference evidence="5 6" key="1">
    <citation type="submission" date="2021-01" db="EMBL/GenBank/DDBJ databases">
        <title>Genomic Encyclopedia of Type Strains, Phase IV (KMG-IV): sequencing the most valuable type-strain genomes for metagenomic binning, comparative biology and taxonomic classification.</title>
        <authorList>
            <person name="Goeker M."/>
        </authorList>
    </citation>
    <scope>NUCLEOTIDE SEQUENCE [LARGE SCALE GENOMIC DNA]</scope>
    <source>
        <strain evidence="5 6">DSM 100968</strain>
    </source>
</reference>
<dbReference type="PANTHER" id="PTHR34135">
    <property type="entry name" value="LYSOZYME"/>
    <property type="match status" value="1"/>
</dbReference>
<evidence type="ECO:0000313" key="6">
    <source>
        <dbReference type="Proteomes" id="UP000823201"/>
    </source>
</evidence>